<keyword evidence="1" id="KW-0472">Membrane</keyword>
<evidence type="ECO:0000313" key="4">
    <source>
        <dbReference type="Proteomes" id="UP001500518"/>
    </source>
</evidence>
<dbReference type="PANTHER" id="PTHR22911:SF103">
    <property type="entry name" value="BLR2811 PROTEIN"/>
    <property type="match status" value="1"/>
</dbReference>
<keyword evidence="4" id="KW-1185">Reference proteome</keyword>
<proteinExistence type="predicted"/>
<name>A0ABP9KLI5_9SPHN</name>
<evidence type="ECO:0000313" key="3">
    <source>
        <dbReference type="EMBL" id="GAA5059663.1"/>
    </source>
</evidence>
<feature type="transmembrane region" description="Helical" evidence="1">
    <location>
        <begin position="213"/>
        <end position="233"/>
    </location>
</feature>
<dbReference type="EMBL" id="BAABHV010000021">
    <property type="protein sequence ID" value="GAA5059663.1"/>
    <property type="molecule type" value="Genomic_DNA"/>
</dbReference>
<dbReference type="PANTHER" id="PTHR22911">
    <property type="entry name" value="ACYL-MALONYL CONDENSING ENZYME-RELATED"/>
    <property type="match status" value="1"/>
</dbReference>
<feature type="domain" description="EamA" evidence="2">
    <location>
        <begin position="148"/>
        <end position="285"/>
    </location>
</feature>
<feature type="transmembrane region" description="Helical" evidence="1">
    <location>
        <begin position="40"/>
        <end position="60"/>
    </location>
</feature>
<keyword evidence="1" id="KW-0812">Transmembrane</keyword>
<organism evidence="3 4">
    <name type="scientific">Erythrobacter westpacificensis</name>
    <dbReference type="NCBI Taxonomy" id="1055231"/>
    <lineage>
        <taxon>Bacteria</taxon>
        <taxon>Pseudomonadati</taxon>
        <taxon>Pseudomonadota</taxon>
        <taxon>Alphaproteobacteria</taxon>
        <taxon>Sphingomonadales</taxon>
        <taxon>Erythrobacteraceae</taxon>
        <taxon>Erythrobacter/Porphyrobacter group</taxon>
        <taxon>Erythrobacter</taxon>
    </lineage>
</organism>
<feature type="transmembrane region" description="Helical" evidence="1">
    <location>
        <begin position="97"/>
        <end position="115"/>
    </location>
</feature>
<dbReference type="InterPro" id="IPR037185">
    <property type="entry name" value="EmrE-like"/>
</dbReference>
<dbReference type="SUPFAM" id="SSF103481">
    <property type="entry name" value="Multidrug resistance efflux transporter EmrE"/>
    <property type="match status" value="2"/>
</dbReference>
<dbReference type="Pfam" id="PF00892">
    <property type="entry name" value="EamA"/>
    <property type="match status" value="2"/>
</dbReference>
<protein>
    <submittedName>
        <fullName evidence="3">DMT family transporter</fullName>
    </submittedName>
</protein>
<feature type="transmembrane region" description="Helical" evidence="1">
    <location>
        <begin position="245"/>
        <end position="264"/>
    </location>
</feature>
<feature type="transmembrane region" description="Helical" evidence="1">
    <location>
        <begin position="179"/>
        <end position="201"/>
    </location>
</feature>
<accession>A0ABP9KLI5</accession>
<sequence length="301" mass="32200">MQESDRAGLLFALAGFCTLSIGDAIIKGMAGEWPAPAMAATRYVVGTFVLAVLMVRHHGLSSLKPPRSGLQWMRGIAISCSAVGMFLAVWVMPLSEATSIFFTQPIITAVLAMLFLGERAKLGTWLATLAASIGVFIVLRPTFETAGWGVLLPLVGATGMSVAIILNRKVHGRASVLSMQYWMSVTAMVFLILATAAGHYSGVEGFTMHWPDWTIIARCAFIGCSATLAQWLIYMGTARAGAGTIAPMTYGQLLMAVALGAIFFGDFPDAVALLGAAIIIGAGLFLWWQTRVRTQEPVPRR</sequence>
<dbReference type="InterPro" id="IPR000620">
    <property type="entry name" value="EamA_dom"/>
</dbReference>
<dbReference type="Proteomes" id="UP001500518">
    <property type="component" value="Unassembled WGS sequence"/>
</dbReference>
<keyword evidence="1" id="KW-1133">Transmembrane helix</keyword>
<reference evidence="4" key="1">
    <citation type="journal article" date="2019" name="Int. J. Syst. Evol. Microbiol.">
        <title>The Global Catalogue of Microorganisms (GCM) 10K type strain sequencing project: providing services to taxonomists for standard genome sequencing and annotation.</title>
        <authorList>
            <consortium name="The Broad Institute Genomics Platform"/>
            <consortium name="The Broad Institute Genome Sequencing Center for Infectious Disease"/>
            <person name="Wu L."/>
            <person name="Ma J."/>
        </authorList>
    </citation>
    <scope>NUCLEOTIDE SEQUENCE [LARGE SCALE GENOMIC DNA]</scope>
    <source>
        <strain evidence="4">JCM 18014</strain>
    </source>
</reference>
<feature type="transmembrane region" description="Helical" evidence="1">
    <location>
        <begin position="270"/>
        <end position="288"/>
    </location>
</feature>
<evidence type="ECO:0000259" key="2">
    <source>
        <dbReference type="Pfam" id="PF00892"/>
    </source>
</evidence>
<gene>
    <name evidence="3" type="ORF">GCM10023208_27220</name>
</gene>
<feature type="transmembrane region" description="Helical" evidence="1">
    <location>
        <begin position="72"/>
        <end position="91"/>
    </location>
</feature>
<feature type="domain" description="EamA" evidence="2">
    <location>
        <begin position="7"/>
        <end position="139"/>
    </location>
</feature>
<dbReference type="RefSeq" id="WP_346033568.1">
    <property type="nucleotide sequence ID" value="NZ_BAABHV010000021.1"/>
</dbReference>
<feature type="transmembrane region" description="Helical" evidence="1">
    <location>
        <begin position="122"/>
        <end position="139"/>
    </location>
</feature>
<comment type="caution">
    <text evidence="3">The sequence shown here is derived from an EMBL/GenBank/DDBJ whole genome shotgun (WGS) entry which is preliminary data.</text>
</comment>
<evidence type="ECO:0000256" key="1">
    <source>
        <dbReference type="SAM" id="Phobius"/>
    </source>
</evidence>
<feature type="transmembrane region" description="Helical" evidence="1">
    <location>
        <begin position="145"/>
        <end position="167"/>
    </location>
</feature>